<name>A0A0E1VQR4_BURPE</name>
<dbReference type="EMBL" id="CM000833">
    <property type="protein sequence ID" value="EET03230.1"/>
    <property type="molecule type" value="Genomic_DNA"/>
</dbReference>
<organism evidence="2">
    <name type="scientific">Burkholderia pseudomallei 1710a</name>
    <dbReference type="NCBI Taxonomy" id="320371"/>
    <lineage>
        <taxon>Bacteria</taxon>
        <taxon>Pseudomonadati</taxon>
        <taxon>Pseudomonadota</taxon>
        <taxon>Betaproteobacteria</taxon>
        <taxon>Burkholderiales</taxon>
        <taxon>Burkholderiaceae</taxon>
        <taxon>Burkholderia</taxon>
        <taxon>pseudomallei group</taxon>
    </lineage>
</organism>
<feature type="compositionally biased region" description="Basic residues" evidence="1">
    <location>
        <begin position="18"/>
        <end position="34"/>
    </location>
</feature>
<dbReference type="HOGENOM" id="CLU_2448926_0_0_4"/>
<evidence type="ECO:0000256" key="1">
    <source>
        <dbReference type="SAM" id="MobiDB-lite"/>
    </source>
</evidence>
<sequence length="96" mass="10654">MVMSMRKVMETGCVTRAARHPAKPGGRFARRAAGRRGQADDRRACGARCDERASRYPNVDAGLAQTAIHGIFFRARLSSIKSRAIFDEFLHDMIAC</sequence>
<feature type="region of interest" description="Disordered" evidence="1">
    <location>
        <begin position="18"/>
        <end position="39"/>
    </location>
</feature>
<gene>
    <name evidence="2" type="ORF">BURPS1710A_A2712</name>
</gene>
<proteinExistence type="predicted"/>
<evidence type="ECO:0000313" key="2">
    <source>
        <dbReference type="EMBL" id="EET03230.1"/>
    </source>
</evidence>
<protein>
    <submittedName>
        <fullName evidence="2">Uncharacterized protein</fullName>
    </submittedName>
</protein>
<accession>A0A0E1VQR4</accession>
<reference evidence="2" key="1">
    <citation type="submission" date="2009-05" db="EMBL/GenBank/DDBJ databases">
        <authorList>
            <person name="Harkins D.M."/>
            <person name="DeShazer D."/>
            <person name="Woods D.E."/>
            <person name="Brinkac L.M."/>
            <person name="Brown K.A."/>
            <person name="Hung G.C."/>
            <person name="Tuanyok A."/>
            <person name="Zhang B."/>
            <person name="Nierman W.C."/>
        </authorList>
    </citation>
    <scope>NUCLEOTIDE SEQUENCE [LARGE SCALE GENOMIC DNA]</scope>
    <source>
        <strain evidence="2">1710a</strain>
    </source>
</reference>
<dbReference type="AlphaFoldDB" id="A0A0E1VQR4"/>
<dbReference type="Proteomes" id="UP000001812">
    <property type="component" value="Chromosome II"/>
</dbReference>